<evidence type="ECO:0000256" key="3">
    <source>
        <dbReference type="ARBA" id="ARBA00006941"/>
    </source>
</evidence>
<dbReference type="GO" id="GO:0003735">
    <property type="term" value="F:structural constituent of ribosome"/>
    <property type="evidence" value="ECO:0007669"/>
    <property type="project" value="InterPro"/>
</dbReference>
<keyword evidence="4" id="KW-1003">Cell membrane</keyword>
<feature type="compositionally biased region" description="Basic residues" evidence="15">
    <location>
        <begin position="46"/>
        <end position="56"/>
    </location>
</feature>
<keyword evidence="18" id="KW-1185">Reference proteome</keyword>
<evidence type="ECO:0000256" key="7">
    <source>
        <dbReference type="ARBA" id="ARBA00022989"/>
    </source>
</evidence>
<dbReference type="InterPro" id="IPR016149">
    <property type="entry name" value="Casein_kin_II_reg-sub_N"/>
</dbReference>
<comment type="caution">
    <text evidence="17">The sequence shown here is derived from an EMBL/GenBank/DDBJ whole genome shotgun (WGS) entry which is preliminary data.</text>
</comment>
<dbReference type="InterPro" id="IPR000509">
    <property type="entry name" value="Ribosomal_eL36"/>
</dbReference>
<feature type="compositionally biased region" description="Basic and acidic residues" evidence="15">
    <location>
        <begin position="784"/>
        <end position="798"/>
    </location>
</feature>
<feature type="transmembrane region" description="Helical" evidence="16">
    <location>
        <begin position="308"/>
        <end position="327"/>
    </location>
</feature>
<dbReference type="InterPro" id="IPR035991">
    <property type="entry name" value="Casein_kinase_II_beta-like"/>
</dbReference>
<feature type="region of interest" description="Disordered" evidence="15">
    <location>
        <begin position="853"/>
        <end position="878"/>
    </location>
</feature>
<evidence type="ECO:0000256" key="10">
    <source>
        <dbReference type="ARBA" id="ARBA00035120"/>
    </source>
</evidence>
<keyword evidence="5 16" id="KW-0812">Transmembrane</keyword>
<dbReference type="GO" id="GO:0034456">
    <property type="term" value="C:UTP-C complex"/>
    <property type="evidence" value="ECO:0007669"/>
    <property type="project" value="TreeGrafter"/>
</dbReference>
<dbReference type="Gene3D" id="1.10.1820.10">
    <property type="entry name" value="protein kinase ck2 holoenzyme, chain C, domain 1"/>
    <property type="match status" value="1"/>
</dbReference>
<comment type="subcellular location">
    <subcellularLocation>
        <location evidence="1">Cell membrane</location>
        <topology evidence="1">Multi-pass membrane protein</topology>
    </subcellularLocation>
</comment>
<dbReference type="FunFam" id="1.10.10.1760:FF:000001">
    <property type="entry name" value="60S ribosomal protein L36"/>
    <property type="match status" value="1"/>
</dbReference>
<feature type="compositionally biased region" description="Acidic residues" evidence="15">
    <location>
        <begin position="743"/>
        <end position="769"/>
    </location>
</feature>
<evidence type="ECO:0000256" key="1">
    <source>
        <dbReference type="ARBA" id="ARBA00004651"/>
    </source>
</evidence>
<comment type="similarity">
    <text evidence="10">Belongs to the fluoride channel Fluc/FEX (TC 1.A.43) family.</text>
</comment>
<evidence type="ECO:0000256" key="2">
    <source>
        <dbReference type="ARBA" id="ARBA00006509"/>
    </source>
</evidence>
<feature type="compositionally biased region" description="Acidic residues" evidence="15">
    <location>
        <begin position="723"/>
        <end position="735"/>
    </location>
</feature>
<dbReference type="PROSITE" id="PS01190">
    <property type="entry name" value="RIBOSOMAL_L36E"/>
    <property type="match status" value="1"/>
</dbReference>
<dbReference type="GO" id="GO:0006359">
    <property type="term" value="P:regulation of transcription by RNA polymerase III"/>
    <property type="evidence" value="ECO:0007669"/>
    <property type="project" value="TreeGrafter"/>
</dbReference>
<feature type="region of interest" description="Disordered" evidence="15">
    <location>
        <begin position="723"/>
        <end position="810"/>
    </location>
</feature>
<dbReference type="GO" id="GO:0005737">
    <property type="term" value="C:cytoplasm"/>
    <property type="evidence" value="ECO:0007669"/>
    <property type="project" value="TreeGrafter"/>
</dbReference>
<evidence type="ECO:0000256" key="13">
    <source>
        <dbReference type="RuleBase" id="RU000665"/>
    </source>
</evidence>
<evidence type="ECO:0000256" key="9">
    <source>
        <dbReference type="ARBA" id="ARBA00023274"/>
    </source>
</evidence>
<evidence type="ECO:0000256" key="6">
    <source>
        <dbReference type="ARBA" id="ARBA00022980"/>
    </source>
</evidence>
<feature type="region of interest" description="Disordered" evidence="15">
    <location>
        <begin position="905"/>
        <end position="925"/>
    </location>
</feature>
<name>A0A4Y9Z1H8_9AGAM</name>
<keyword evidence="6 13" id="KW-0689">Ribosomal protein</keyword>
<feature type="transmembrane region" description="Helical" evidence="16">
    <location>
        <begin position="99"/>
        <end position="120"/>
    </location>
</feature>
<evidence type="ECO:0000256" key="15">
    <source>
        <dbReference type="SAM" id="MobiDB-lite"/>
    </source>
</evidence>
<proteinExistence type="inferred from homology"/>
<dbReference type="InterPro" id="IPR000704">
    <property type="entry name" value="Casein_kinase_II_reg-sub"/>
</dbReference>
<dbReference type="GO" id="GO:0019887">
    <property type="term" value="F:protein kinase regulator activity"/>
    <property type="evidence" value="ECO:0007669"/>
    <property type="project" value="InterPro"/>
</dbReference>
<dbReference type="GO" id="GO:0005956">
    <property type="term" value="C:protein kinase CK2 complex"/>
    <property type="evidence" value="ECO:0007669"/>
    <property type="project" value="UniProtKB-UniRule"/>
</dbReference>
<dbReference type="Proteomes" id="UP000298327">
    <property type="component" value="Unassembled WGS sequence"/>
</dbReference>
<keyword evidence="9 13" id="KW-0687">Ribonucleoprotein</keyword>
<organism evidence="17 18">
    <name type="scientific">Dentipellis fragilis</name>
    <dbReference type="NCBI Taxonomy" id="205917"/>
    <lineage>
        <taxon>Eukaryota</taxon>
        <taxon>Fungi</taxon>
        <taxon>Dikarya</taxon>
        <taxon>Basidiomycota</taxon>
        <taxon>Agaricomycotina</taxon>
        <taxon>Agaricomycetes</taxon>
        <taxon>Russulales</taxon>
        <taxon>Hericiaceae</taxon>
        <taxon>Dentipellis</taxon>
    </lineage>
</organism>
<gene>
    <name evidence="17" type="ORF">EVG20_g3849</name>
</gene>
<comment type="catalytic activity">
    <reaction evidence="11">
        <text>fluoride(in) = fluoride(out)</text>
        <dbReference type="Rhea" id="RHEA:76159"/>
        <dbReference type="ChEBI" id="CHEBI:17051"/>
    </reaction>
    <physiologicalReaction direction="left-to-right" evidence="11">
        <dbReference type="Rhea" id="RHEA:76160"/>
    </physiologicalReaction>
</comment>
<feature type="compositionally biased region" description="Polar residues" evidence="15">
    <location>
        <begin position="800"/>
        <end position="809"/>
    </location>
</feature>
<dbReference type="PANTHER" id="PTHR11740">
    <property type="entry name" value="CASEIN KINASE II SUBUNIT BETA"/>
    <property type="match status" value="1"/>
</dbReference>
<dbReference type="Pfam" id="PF01158">
    <property type="entry name" value="Ribosomal_L36e"/>
    <property type="match status" value="1"/>
</dbReference>
<evidence type="ECO:0000313" key="18">
    <source>
        <dbReference type="Proteomes" id="UP000298327"/>
    </source>
</evidence>
<comment type="similarity">
    <text evidence="2 13">Belongs to the eukaryotic ribosomal protein eL36 family.</text>
</comment>
<dbReference type="SMART" id="SM01085">
    <property type="entry name" value="CK_II_beta"/>
    <property type="match status" value="1"/>
</dbReference>
<dbReference type="GO" id="GO:0006412">
    <property type="term" value="P:translation"/>
    <property type="evidence" value="ECO:0007669"/>
    <property type="project" value="InterPro"/>
</dbReference>
<dbReference type="EMBL" id="SEOQ01000183">
    <property type="protein sequence ID" value="TFY67711.1"/>
    <property type="molecule type" value="Genomic_DNA"/>
</dbReference>
<dbReference type="PRINTS" id="PR00472">
    <property type="entry name" value="CASNKINASEII"/>
</dbReference>
<protein>
    <recommendedName>
        <fullName evidence="13 14">Multifunctional fusion protein</fullName>
    </recommendedName>
    <domain>
        <recommendedName>
            <fullName evidence="14">Casein kinase II subunit beta</fullName>
            <shortName evidence="14">CK II beta</shortName>
        </recommendedName>
    </domain>
    <domain>
        <recommendedName>
            <fullName evidence="13">60S ribosomal protein L36</fullName>
        </recommendedName>
    </domain>
</protein>
<comment type="subunit">
    <text evidence="14">Tetramer of two alpha and two beta subunits.</text>
</comment>
<evidence type="ECO:0000256" key="16">
    <source>
        <dbReference type="SAM" id="Phobius"/>
    </source>
</evidence>
<reference evidence="17 18" key="1">
    <citation type="submission" date="2019-02" db="EMBL/GenBank/DDBJ databases">
        <title>Genome sequencing of the rare red list fungi Dentipellis fragilis.</title>
        <authorList>
            <person name="Buettner E."/>
            <person name="Kellner H."/>
        </authorList>
    </citation>
    <scope>NUCLEOTIDE SEQUENCE [LARGE SCALE GENOMIC DNA]</scope>
    <source>
        <strain evidence="17 18">DSM 105465</strain>
    </source>
</reference>
<dbReference type="STRING" id="205917.A0A4Y9Z1H8"/>
<feature type="compositionally biased region" description="Low complexity" evidence="15">
    <location>
        <begin position="1"/>
        <end position="10"/>
    </location>
</feature>
<evidence type="ECO:0000256" key="12">
    <source>
        <dbReference type="ARBA" id="ARBA00045899"/>
    </source>
</evidence>
<dbReference type="Pfam" id="PF02537">
    <property type="entry name" value="CRCB"/>
    <property type="match status" value="2"/>
</dbReference>
<feature type="region of interest" description="Disordered" evidence="15">
    <location>
        <begin position="639"/>
        <end position="676"/>
    </location>
</feature>
<dbReference type="InterPro" id="IPR038097">
    <property type="entry name" value="Ribosomal_eL36_sf"/>
</dbReference>
<dbReference type="SUPFAM" id="SSF57798">
    <property type="entry name" value="Casein kinase II beta subunit"/>
    <property type="match status" value="1"/>
</dbReference>
<dbReference type="Gene3D" id="1.10.10.1760">
    <property type="entry name" value="60S ribosomal protein L36"/>
    <property type="match status" value="1"/>
</dbReference>
<dbReference type="Gene3D" id="2.20.25.20">
    <property type="match status" value="1"/>
</dbReference>
<dbReference type="OrthoDB" id="2275560at2759"/>
<evidence type="ECO:0000256" key="5">
    <source>
        <dbReference type="ARBA" id="ARBA00022692"/>
    </source>
</evidence>
<dbReference type="AlphaFoldDB" id="A0A4Y9Z1H8"/>
<feature type="transmembrane region" description="Helical" evidence="16">
    <location>
        <begin position="210"/>
        <end position="232"/>
    </location>
</feature>
<feature type="transmembrane region" description="Helical" evidence="16">
    <location>
        <begin position="276"/>
        <end position="296"/>
    </location>
</feature>
<evidence type="ECO:0000256" key="8">
    <source>
        <dbReference type="ARBA" id="ARBA00023136"/>
    </source>
</evidence>
<dbReference type="GO" id="GO:0005840">
    <property type="term" value="C:ribosome"/>
    <property type="evidence" value="ECO:0007669"/>
    <property type="project" value="UniProtKB-KW"/>
</dbReference>
<evidence type="ECO:0000256" key="11">
    <source>
        <dbReference type="ARBA" id="ARBA00035585"/>
    </source>
</evidence>
<comment type="function">
    <text evidence="12 14">Regulatory subunit of casein kinase II/CK2. As part of the kinase complex regulates the basal catalytic activity of the alpha subunit a constitutively active serine/threonine-protein kinase that phosphorylates a large number of substrates containing acidic residues C-terminal to the phosphorylated serine or threonine.</text>
</comment>
<dbReference type="FunFam" id="2.20.25.20:FF:000001">
    <property type="entry name" value="Casein kinase II subunit beta"/>
    <property type="match status" value="1"/>
</dbReference>
<dbReference type="InterPro" id="IPR003691">
    <property type="entry name" value="FluC"/>
</dbReference>
<comment type="similarity">
    <text evidence="3 14">Belongs to the casein kinase 2 subunit beta family.</text>
</comment>
<feature type="region of interest" description="Disordered" evidence="15">
    <location>
        <begin position="1"/>
        <end position="63"/>
    </location>
</feature>
<dbReference type="PANTHER" id="PTHR11740:SF0">
    <property type="entry name" value="CASEIN KINASE II SUBUNIT BETA"/>
    <property type="match status" value="1"/>
</dbReference>
<evidence type="ECO:0000313" key="17">
    <source>
        <dbReference type="EMBL" id="TFY67711.1"/>
    </source>
</evidence>
<sequence length="996" mass="109908">MASSSPSSSSNPDVEKSKPYVSEGSQLANGVVEPTSHRRSSTITSGRRRSLSRRSASHLSDVGSTIARHESIDDAESLAGIDRPPSEESLPPLKVYHPFSPAVLALLMPASVFGVLARLGLQALVTYDGRSIFPLAWVQAIGCLFMGLALPLKGQLGNFYGPLYTAITTGFCGSLTTFSGWQLDVFNSWINEGDFHRDWLRDIIDGFTKLFFTLSASIASLSCGVYISSIIAPYIPSIRPPRKIIRYGLTGLSILIYAATYPAYFRMSPSFRHQATAALLFSFPGTLSRYTLSILLNPRVKLMPFGTLTANSLGTGLLALFHVLQGLSNPVSPNACSVLQGLADGYCGCLTTVSTFTAEITVREELGLKSVAECESTFTDILELWPFPMSRRVQQTAMDNTQAEGQEDETLSVGGEGDEAMQEVDEQEGYTSSTPTSTLTWISWFCSLPGHDYFCEVAEDFIEDDFNLTGLNAMVPFWKEAMEMVLDVEPGEYARRFTRHRQAPLTLSSHVPQDEDSAKIPDVSIVEASAELLYGLVHQRYILTRAGLQAMVEKYEAGIFGSCPRVYCMGNNVVPCGRSDLPGLDTVKLYCPNCNDIYVPPSSRFQGVDGAFFGTTFAHLFFQSYREYLPAPFWKPPSSSGSLSPARSPRSFTGSNSSSGPPFVNPNQHGGQKRAAGKVYVAKIHGFRVSEKAKNGPRMQWMRLRPETPEELDFVDWRGRWIDEEDDYEDEEAESTDDRHMEDFDEADNAGEEEDGGEEEEEEEEEDDERPVGESRRGHAAKSPVREDGSPTKVHHPELTLTSAVSTGPTGMEGATASAILLPMSKAGSKVKIVRQTVPSQRMTPIQATTVSVTRHAYHTHPSKPPPPPSSSLQDQKYGSQQYVSPLSNGEHAIEVRHADLRRGLNHGHPTTPIAKGVRPSHRKGIRSTKTTFVRSVVREVVGFSPYERRVMELLRNSKDKKARKLTKKRLGTLLRSKRKLEELSTIIQESRRTAH</sequence>
<dbReference type="GO" id="GO:0005886">
    <property type="term" value="C:plasma membrane"/>
    <property type="evidence" value="ECO:0007669"/>
    <property type="project" value="UniProtKB-SubCell"/>
</dbReference>
<feature type="transmembrane region" description="Helical" evidence="16">
    <location>
        <begin position="132"/>
        <end position="152"/>
    </location>
</feature>
<feature type="transmembrane region" description="Helical" evidence="16">
    <location>
        <begin position="244"/>
        <end position="264"/>
    </location>
</feature>
<feature type="compositionally biased region" description="Polar residues" evidence="15">
    <location>
        <begin position="652"/>
        <end position="670"/>
    </location>
</feature>
<keyword evidence="7 16" id="KW-1133">Transmembrane helix</keyword>
<evidence type="ECO:0000256" key="4">
    <source>
        <dbReference type="ARBA" id="ARBA00022475"/>
    </source>
</evidence>
<evidence type="ECO:0000256" key="14">
    <source>
        <dbReference type="RuleBase" id="RU361268"/>
    </source>
</evidence>
<accession>A0A4Y9Z1H8</accession>
<dbReference type="Pfam" id="PF01214">
    <property type="entry name" value="CK_II_beta"/>
    <property type="match status" value="1"/>
</dbReference>
<keyword evidence="8 16" id="KW-0472">Membrane</keyword>
<feature type="compositionally biased region" description="Low complexity" evidence="15">
    <location>
        <begin position="639"/>
        <end position="651"/>
    </location>
</feature>